<evidence type="ECO:0000313" key="2">
    <source>
        <dbReference type="EMBL" id="QHN79581.1"/>
    </source>
</evidence>
<evidence type="ECO:0000256" key="1">
    <source>
        <dbReference type="SAM" id="Phobius"/>
    </source>
</evidence>
<protein>
    <submittedName>
        <fullName evidence="2">Uncharacterized protein</fullName>
    </submittedName>
</protein>
<keyword evidence="1" id="KW-0472">Membrane</keyword>
<keyword evidence="1" id="KW-1133">Transmembrane helix</keyword>
<dbReference type="Proteomes" id="UP000464620">
    <property type="component" value="Chromosome B09"/>
</dbReference>
<proteinExistence type="predicted"/>
<sequence length="77" mass="8931">MLGATIFKLGANLFLLTNSKPNQYKSCTKSNDSVPLCVIFIHQFFSFSPFLFIPYFPYMFIYVILIPLLYIYKPPPP</sequence>
<reference evidence="2 3" key="1">
    <citation type="submission" date="2020-01" db="EMBL/GenBank/DDBJ databases">
        <title>Genome sequence of Arachis hypogaea, cultivar Shitouqi.</title>
        <authorList>
            <person name="Zhuang W."/>
            <person name="Chen H."/>
            <person name="Varshney R."/>
            <person name="Wang D."/>
            <person name="Ming R."/>
        </authorList>
    </citation>
    <scope>NUCLEOTIDE SEQUENCE [LARGE SCALE GENOMIC DNA]</scope>
    <source>
        <tissue evidence="2">Young leaf</tissue>
    </source>
</reference>
<dbReference type="EMBL" id="CP031001">
    <property type="protein sequence ID" value="QHN79581.1"/>
    <property type="molecule type" value="Genomic_DNA"/>
</dbReference>
<keyword evidence="1" id="KW-0812">Transmembrane</keyword>
<gene>
    <name evidence="2" type="ORF">DS421_19g671170</name>
</gene>
<accession>A0A6B9VG21</accession>
<name>A0A6B9VG21_ARAHY</name>
<organism evidence="2 3">
    <name type="scientific">Arachis hypogaea</name>
    <name type="common">Peanut</name>
    <dbReference type="NCBI Taxonomy" id="3818"/>
    <lineage>
        <taxon>Eukaryota</taxon>
        <taxon>Viridiplantae</taxon>
        <taxon>Streptophyta</taxon>
        <taxon>Embryophyta</taxon>
        <taxon>Tracheophyta</taxon>
        <taxon>Spermatophyta</taxon>
        <taxon>Magnoliopsida</taxon>
        <taxon>eudicotyledons</taxon>
        <taxon>Gunneridae</taxon>
        <taxon>Pentapetalae</taxon>
        <taxon>rosids</taxon>
        <taxon>fabids</taxon>
        <taxon>Fabales</taxon>
        <taxon>Fabaceae</taxon>
        <taxon>Papilionoideae</taxon>
        <taxon>50 kb inversion clade</taxon>
        <taxon>dalbergioids sensu lato</taxon>
        <taxon>Dalbergieae</taxon>
        <taxon>Pterocarpus clade</taxon>
        <taxon>Arachis</taxon>
    </lineage>
</organism>
<feature type="transmembrane region" description="Helical" evidence="1">
    <location>
        <begin position="52"/>
        <end position="72"/>
    </location>
</feature>
<dbReference type="AlphaFoldDB" id="A0A6B9VG21"/>
<evidence type="ECO:0000313" key="3">
    <source>
        <dbReference type="Proteomes" id="UP000464620"/>
    </source>
</evidence>